<dbReference type="Proteomes" id="UP000190675">
    <property type="component" value="Chromosome I"/>
</dbReference>
<proteinExistence type="predicted"/>
<sequence length="87" mass="9757">MKIRAQFSAVALLFVMAFSSQSTAAAETLGAGFLGTFPFYWGDYPYYDGNYPPAPLIAPFGYYGCRAGCCRQAVWRGRRWHNVTMCH</sequence>
<feature type="chain" id="PRO_5012160697" evidence="1">
    <location>
        <begin position="25"/>
        <end position="87"/>
    </location>
</feature>
<dbReference type="AlphaFoldDB" id="A0A1M5REV0"/>
<evidence type="ECO:0000313" key="3">
    <source>
        <dbReference type="Proteomes" id="UP000190675"/>
    </source>
</evidence>
<name>A0A1M5REV0_9BRAD</name>
<keyword evidence="1" id="KW-0732">Signal</keyword>
<protein>
    <submittedName>
        <fullName evidence="2">Uncharacterized protein</fullName>
    </submittedName>
</protein>
<dbReference type="EMBL" id="LT670818">
    <property type="protein sequence ID" value="SHH24877.1"/>
    <property type="molecule type" value="Genomic_DNA"/>
</dbReference>
<evidence type="ECO:0000256" key="1">
    <source>
        <dbReference type="SAM" id="SignalP"/>
    </source>
</evidence>
<accession>A0A1M5REV0</accession>
<organism evidence="2 3">
    <name type="scientific">Bradyrhizobium erythrophlei</name>
    <dbReference type="NCBI Taxonomy" id="1437360"/>
    <lineage>
        <taxon>Bacteria</taxon>
        <taxon>Pseudomonadati</taxon>
        <taxon>Pseudomonadota</taxon>
        <taxon>Alphaproteobacteria</taxon>
        <taxon>Hyphomicrobiales</taxon>
        <taxon>Nitrobacteraceae</taxon>
        <taxon>Bradyrhizobium</taxon>
    </lineage>
</organism>
<gene>
    <name evidence="2" type="ORF">SAMN05444169_6529</name>
</gene>
<feature type="signal peptide" evidence="1">
    <location>
        <begin position="1"/>
        <end position="24"/>
    </location>
</feature>
<evidence type="ECO:0000313" key="2">
    <source>
        <dbReference type="EMBL" id="SHH24877.1"/>
    </source>
</evidence>
<reference evidence="2 3" key="1">
    <citation type="submission" date="2016-11" db="EMBL/GenBank/DDBJ databases">
        <authorList>
            <person name="Jaros S."/>
            <person name="Januszkiewicz K."/>
            <person name="Wedrychowicz H."/>
        </authorList>
    </citation>
    <scope>NUCLEOTIDE SEQUENCE [LARGE SCALE GENOMIC DNA]</scope>
    <source>
        <strain evidence="2 3">GAS242</strain>
    </source>
</reference>